<dbReference type="SUPFAM" id="SSF52172">
    <property type="entry name" value="CheY-like"/>
    <property type="match status" value="1"/>
</dbReference>
<comment type="function">
    <text evidence="6">May play the central regulatory role in sporulation. It may be an element of the effector pathway responsible for the activation of sporulation genes in response to nutritional stress. Spo0A may act in concert with spo0H (a sigma factor) to control the expression of some genes that are critical to the sporulation process.</text>
</comment>
<keyword evidence="3" id="KW-0805">Transcription regulation</keyword>
<evidence type="ECO:0000256" key="1">
    <source>
        <dbReference type="ARBA" id="ARBA00018672"/>
    </source>
</evidence>
<feature type="modified residue" description="4-aspartylphosphate" evidence="7">
    <location>
        <position position="55"/>
    </location>
</feature>
<evidence type="ECO:0000256" key="4">
    <source>
        <dbReference type="ARBA" id="ARBA00023125"/>
    </source>
</evidence>
<dbReference type="InterPro" id="IPR016032">
    <property type="entry name" value="Sig_transdc_resp-reg_C-effctor"/>
</dbReference>
<dbReference type="InterPro" id="IPR058245">
    <property type="entry name" value="NreC/VraR/RcsB-like_REC"/>
</dbReference>
<dbReference type="AlphaFoldDB" id="A0A4U8Q6Y6"/>
<dbReference type="SUPFAM" id="SSF46894">
    <property type="entry name" value="C-terminal effector domain of the bipartite response regulators"/>
    <property type="match status" value="1"/>
</dbReference>
<keyword evidence="11" id="KW-1185">Reference proteome</keyword>
<keyword evidence="4" id="KW-0238">DNA-binding</keyword>
<dbReference type="PRINTS" id="PR00038">
    <property type="entry name" value="HTHLUXR"/>
</dbReference>
<gene>
    <name evidence="10" type="primary">vraR_2</name>
    <name evidence="10" type="ORF">DSM106044_03294</name>
</gene>
<feature type="domain" description="Response regulatory" evidence="9">
    <location>
        <begin position="2"/>
        <end position="120"/>
    </location>
</feature>
<dbReference type="InterPro" id="IPR011006">
    <property type="entry name" value="CheY-like_superfamily"/>
</dbReference>
<evidence type="ECO:0000313" key="10">
    <source>
        <dbReference type="EMBL" id="TLC99862.1"/>
    </source>
</evidence>
<dbReference type="GO" id="GO:0006355">
    <property type="term" value="P:regulation of DNA-templated transcription"/>
    <property type="evidence" value="ECO:0007669"/>
    <property type="project" value="InterPro"/>
</dbReference>
<dbReference type="InterPro" id="IPR039420">
    <property type="entry name" value="WalR-like"/>
</dbReference>
<evidence type="ECO:0000259" key="8">
    <source>
        <dbReference type="PROSITE" id="PS50043"/>
    </source>
</evidence>
<dbReference type="RefSeq" id="WP_138003016.1">
    <property type="nucleotide sequence ID" value="NZ_QGQD01000063.1"/>
</dbReference>
<dbReference type="PANTHER" id="PTHR43214:SF40">
    <property type="entry name" value="TRANSCRIPTIONAL REGULATORY PROTEIN LNRK"/>
    <property type="match status" value="1"/>
</dbReference>
<dbReference type="InterPro" id="IPR000792">
    <property type="entry name" value="Tscrpt_reg_LuxR_C"/>
</dbReference>
<dbReference type="Pfam" id="PF00196">
    <property type="entry name" value="GerE"/>
    <property type="match status" value="1"/>
</dbReference>
<reference evidence="10 11" key="1">
    <citation type="journal article" date="2019" name="Anaerobe">
        <title>Detection of Robinsoniella peoriensis in multiple bone samples of a trauma patient.</title>
        <authorList>
            <person name="Schrottner P."/>
            <person name="Hartwich K."/>
            <person name="Bunk B."/>
            <person name="Schober I."/>
            <person name="Helbig S."/>
            <person name="Rudolph W.W."/>
            <person name="Gunzer F."/>
        </authorList>
    </citation>
    <scope>NUCLEOTIDE SEQUENCE [LARGE SCALE GENOMIC DNA]</scope>
    <source>
        <strain evidence="10 11">DSM 106044</strain>
    </source>
</reference>
<name>A0A4U8Q6Y6_9FIRM</name>
<evidence type="ECO:0000256" key="3">
    <source>
        <dbReference type="ARBA" id="ARBA00023015"/>
    </source>
</evidence>
<dbReference type="PANTHER" id="PTHR43214">
    <property type="entry name" value="TWO-COMPONENT RESPONSE REGULATOR"/>
    <property type="match status" value="1"/>
</dbReference>
<sequence>MNIIIVDDDQLVALSLKTILESDPEIKVTAVGSSGNEAIELFEAHQKETDILLMDIRMVHMSGLEAGEKILKNDPLAKILYLTTFLDDEYIIRALHIGAKGYLLKQNYESIVPALKAVYSGQSVFGSEIVRKIPELMQNTEQYNYSSHGVLPKELEIIKLVADGLSNKEISETLYLSEGTVRNYLSTILDKLDLRDRTQLAIFFYQHRG</sequence>
<evidence type="ECO:0000313" key="11">
    <source>
        <dbReference type="Proteomes" id="UP000306509"/>
    </source>
</evidence>
<feature type="domain" description="HTH luxR-type" evidence="8">
    <location>
        <begin position="144"/>
        <end position="208"/>
    </location>
</feature>
<dbReference type="Gene3D" id="3.40.50.2300">
    <property type="match status" value="1"/>
</dbReference>
<dbReference type="CDD" id="cd17535">
    <property type="entry name" value="REC_NarL-like"/>
    <property type="match status" value="1"/>
</dbReference>
<evidence type="ECO:0000259" key="9">
    <source>
        <dbReference type="PROSITE" id="PS50110"/>
    </source>
</evidence>
<comment type="caution">
    <text evidence="10">The sequence shown here is derived from an EMBL/GenBank/DDBJ whole genome shotgun (WGS) entry which is preliminary data.</text>
</comment>
<dbReference type="EMBL" id="QGQD01000063">
    <property type="protein sequence ID" value="TLC99862.1"/>
    <property type="molecule type" value="Genomic_DNA"/>
</dbReference>
<dbReference type="GO" id="GO:0000160">
    <property type="term" value="P:phosphorelay signal transduction system"/>
    <property type="evidence" value="ECO:0007669"/>
    <property type="project" value="InterPro"/>
</dbReference>
<dbReference type="STRING" id="180332.GCA_000797495_00692"/>
<keyword evidence="5" id="KW-0804">Transcription</keyword>
<dbReference type="Proteomes" id="UP000306509">
    <property type="component" value="Unassembled WGS sequence"/>
</dbReference>
<keyword evidence="2 7" id="KW-0597">Phosphoprotein</keyword>
<evidence type="ECO:0000256" key="2">
    <source>
        <dbReference type="ARBA" id="ARBA00022553"/>
    </source>
</evidence>
<dbReference type="GO" id="GO:0003677">
    <property type="term" value="F:DNA binding"/>
    <property type="evidence" value="ECO:0007669"/>
    <property type="project" value="UniProtKB-KW"/>
</dbReference>
<evidence type="ECO:0000256" key="6">
    <source>
        <dbReference type="ARBA" id="ARBA00024867"/>
    </source>
</evidence>
<protein>
    <recommendedName>
        <fullName evidence="1">Stage 0 sporulation protein A homolog</fullName>
    </recommendedName>
</protein>
<dbReference type="CDD" id="cd06170">
    <property type="entry name" value="LuxR_C_like"/>
    <property type="match status" value="1"/>
</dbReference>
<dbReference type="SMART" id="SM00448">
    <property type="entry name" value="REC"/>
    <property type="match status" value="1"/>
</dbReference>
<evidence type="ECO:0000256" key="7">
    <source>
        <dbReference type="PROSITE-ProRule" id="PRU00169"/>
    </source>
</evidence>
<dbReference type="PROSITE" id="PS50043">
    <property type="entry name" value="HTH_LUXR_2"/>
    <property type="match status" value="1"/>
</dbReference>
<accession>A0A4U8Q6Y6</accession>
<dbReference type="Pfam" id="PF00072">
    <property type="entry name" value="Response_reg"/>
    <property type="match status" value="1"/>
</dbReference>
<proteinExistence type="predicted"/>
<dbReference type="SMART" id="SM00421">
    <property type="entry name" value="HTH_LUXR"/>
    <property type="match status" value="1"/>
</dbReference>
<organism evidence="10 11">
    <name type="scientific">Robinsoniella peoriensis</name>
    <dbReference type="NCBI Taxonomy" id="180332"/>
    <lineage>
        <taxon>Bacteria</taxon>
        <taxon>Bacillati</taxon>
        <taxon>Bacillota</taxon>
        <taxon>Clostridia</taxon>
        <taxon>Lachnospirales</taxon>
        <taxon>Lachnospiraceae</taxon>
        <taxon>Robinsoniella</taxon>
    </lineage>
</organism>
<dbReference type="InterPro" id="IPR001789">
    <property type="entry name" value="Sig_transdc_resp-reg_receiver"/>
</dbReference>
<evidence type="ECO:0000256" key="5">
    <source>
        <dbReference type="ARBA" id="ARBA00023163"/>
    </source>
</evidence>
<dbReference type="PROSITE" id="PS50110">
    <property type="entry name" value="RESPONSE_REGULATORY"/>
    <property type="match status" value="1"/>
</dbReference>